<protein>
    <submittedName>
        <fullName evidence="1">Uncharacterized protein</fullName>
    </submittedName>
</protein>
<evidence type="ECO:0000313" key="1">
    <source>
        <dbReference type="EMBL" id="OIQ74847.1"/>
    </source>
</evidence>
<dbReference type="AlphaFoldDB" id="A0A1J5Q4E2"/>
<name>A0A1J5Q4E2_9ZZZZ</name>
<comment type="caution">
    <text evidence="1">The sequence shown here is derived from an EMBL/GenBank/DDBJ whole genome shotgun (WGS) entry which is preliminary data.</text>
</comment>
<sequence>MTTWVEPAAAFLDSTEATSWPSLSRSSMRSTRISRSSAGLMFIAPPQTMQPPSASTTRRISSSVRSTRVSVSTVSAVPAGDVIARELVLGMTSPRLAAIATTIGVVRLPGSPPMQCLSTTPGCDQLSRAPLCTIARVSAVTSRPSRRPSAQATRKAAISTLDSRPATVSPMIASNCASSSAPPKIFARTWLMLSQGCA</sequence>
<reference evidence="1" key="1">
    <citation type="submission" date="2016-10" db="EMBL/GenBank/DDBJ databases">
        <title>Sequence of Gallionella enrichment culture.</title>
        <authorList>
            <person name="Poehlein A."/>
            <person name="Muehling M."/>
            <person name="Daniel R."/>
        </authorList>
    </citation>
    <scope>NUCLEOTIDE SEQUENCE</scope>
</reference>
<organism evidence="1">
    <name type="scientific">mine drainage metagenome</name>
    <dbReference type="NCBI Taxonomy" id="410659"/>
    <lineage>
        <taxon>unclassified sequences</taxon>
        <taxon>metagenomes</taxon>
        <taxon>ecological metagenomes</taxon>
    </lineage>
</organism>
<dbReference type="EMBL" id="MLJW01002366">
    <property type="protein sequence ID" value="OIQ74847.1"/>
    <property type="molecule type" value="Genomic_DNA"/>
</dbReference>
<gene>
    <name evidence="1" type="ORF">GALL_434970</name>
</gene>
<proteinExistence type="predicted"/>
<accession>A0A1J5Q4E2</accession>